<feature type="transmembrane region" description="Helical" evidence="7">
    <location>
        <begin position="262"/>
        <end position="286"/>
    </location>
</feature>
<dbReference type="Proteomes" id="UP000594121">
    <property type="component" value="Chromosome"/>
</dbReference>
<organism evidence="8 9">
    <name type="scientific">Infirmifilum lucidum</name>
    <dbReference type="NCBI Taxonomy" id="2776706"/>
    <lineage>
        <taxon>Archaea</taxon>
        <taxon>Thermoproteota</taxon>
        <taxon>Thermoprotei</taxon>
        <taxon>Thermofilales</taxon>
        <taxon>Thermofilaceae</taxon>
        <taxon>Infirmifilum</taxon>
    </lineage>
</organism>
<dbReference type="GO" id="GO:0005886">
    <property type="term" value="C:plasma membrane"/>
    <property type="evidence" value="ECO:0007669"/>
    <property type="project" value="UniProtKB-SubCell"/>
</dbReference>
<accession>A0A7L9FHC2</accession>
<evidence type="ECO:0000256" key="1">
    <source>
        <dbReference type="ARBA" id="ARBA00004651"/>
    </source>
</evidence>
<dbReference type="Pfam" id="PF03916">
    <property type="entry name" value="NrfD"/>
    <property type="match status" value="1"/>
</dbReference>
<feature type="transmembrane region" description="Helical" evidence="7">
    <location>
        <begin position="158"/>
        <end position="180"/>
    </location>
</feature>
<feature type="transmembrane region" description="Helical" evidence="7">
    <location>
        <begin position="6"/>
        <end position="32"/>
    </location>
</feature>
<evidence type="ECO:0000313" key="8">
    <source>
        <dbReference type="EMBL" id="QOJ79169.1"/>
    </source>
</evidence>
<evidence type="ECO:0000313" key="9">
    <source>
        <dbReference type="Proteomes" id="UP000594121"/>
    </source>
</evidence>
<evidence type="ECO:0000256" key="4">
    <source>
        <dbReference type="ARBA" id="ARBA00022692"/>
    </source>
</evidence>
<keyword evidence="3" id="KW-1003">Cell membrane</keyword>
<keyword evidence="4 7" id="KW-0812">Transmembrane</keyword>
<dbReference type="Gene3D" id="1.20.1630.10">
    <property type="entry name" value="Formate dehydrogenase/DMSO reductase domain"/>
    <property type="match status" value="1"/>
</dbReference>
<comment type="subcellular location">
    <subcellularLocation>
        <location evidence="1">Cell membrane</location>
        <topology evidence="1">Multi-pass membrane protein</topology>
    </subcellularLocation>
</comment>
<reference evidence="8 9" key="1">
    <citation type="submission" date="2020-10" db="EMBL/GenBank/DDBJ databases">
        <title>Thermofilum lucidum 3507LT sp. nov. a novel member of Thermofilaceae family isolated from Chile hot spring, and proposal of description order Thermofilales.</title>
        <authorList>
            <person name="Zayulina K.S."/>
            <person name="Elcheninov A.G."/>
            <person name="Toshchakov S.V."/>
            <person name="Kublanov I.V."/>
        </authorList>
    </citation>
    <scope>NUCLEOTIDE SEQUENCE [LARGE SCALE GENOMIC DNA]</scope>
    <source>
        <strain evidence="8 9">3507LT</strain>
    </source>
</reference>
<gene>
    <name evidence="8" type="primary">nrfD</name>
    <name evidence="8" type="ORF">IG193_01525</name>
</gene>
<dbReference type="InterPro" id="IPR052049">
    <property type="entry name" value="Electron_transfer_protein"/>
</dbReference>
<dbReference type="PANTHER" id="PTHR34856:SF2">
    <property type="entry name" value="PROTEIN NRFD"/>
    <property type="match status" value="1"/>
</dbReference>
<evidence type="ECO:0000256" key="5">
    <source>
        <dbReference type="ARBA" id="ARBA00022989"/>
    </source>
</evidence>
<name>A0A7L9FHC2_9CREN</name>
<dbReference type="PANTHER" id="PTHR34856">
    <property type="entry name" value="PROTEIN NRFD"/>
    <property type="match status" value="1"/>
</dbReference>
<dbReference type="GeneID" id="59148535"/>
<dbReference type="KEGG" id="thel:IG193_01525"/>
<feature type="transmembrane region" description="Helical" evidence="7">
    <location>
        <begin position="126"/>
        <end position="146"/>
    </location>
</feature>
<keyword evidence="9" id="KW-1185">Reference proteome</keyword>
<dbReference type="RefSeq" id="WP_192819141.1">
    <property type="nucleotide sequence ID" value="NZ_CP062310.1"/>
</dbReference>
<dbReference type="InterPro" id="IPR005614">
    <property type="entry name" value="NrfD-like"/>
</dbReference>
<protein>
    <submittedName>
        <fullName evidence="8">Polysulfide reductase NrfD</fullName>
    </submittedName>
</protein>
<feature type="transmembrane region" description="Helical" evidence="7">
    <location>
        <begin position="44"/>
        <end position="61"/>
    </location>
</feature>
<dbReference type="EMBL" id="CP062310">
    <property type="protein sequence ID" value="QOJ79169.1"/>
    <property type="molecule type" value="Genomic_DNA"/>
</dbReference>
<feature type="transmembrane region" description="Helical" evidence="7">
    <location>
        <begin position="81"/>
        <end position="110"/>
    </location>
</feature>
<feature type="transmembrane region" description="Helical" evidence="7">
    <location>
        <begin position="235"/>
        <end position="255"/>
    </location>
</feature>
<evidence type="ECO:0000256" key="6">
    <source>
        <dbReference type="ARBA" id="ARBA00023136"/>
    </source>
</evidence>
<comment type="similarity">
    <text evidence="2">Belongs to the NrfD family.</text>
</comment>
<evidence type="ECO:0000256" key="7">
    <source>
        <dbReference type="SAM" id="Phobius"/>
    </source>
</evidence>
<sequence>MSFQEVWSPFLIGSFLWFAGIAGMGSVAYALLRLYRVEEKLRELSLVLFASIVLALVFVVADLSRPLNMPLAILGSLASGVFIAKLAVSWMTLGISLLSILLVLTLALALRHTAVPALSKFTDNKYFLALLALVGLLVTLYSGFLISSAPGVPFWNTALIPVLWLISASICAIAVLKILVHEEKLSRILTTSSLALDAAELIAIAALLNVALYSGSIAAKISARALLAGELAAPFWAGVVVLGVLAPLVLGFMLLKKEDRRLALAAAVLALIGALVLRILVIQAGVFEVVGL</sequence>
<dbReference type="InParanoid" id="A0A7L9FHC2"/>
<evidence type="ECO:0000256" key="3">
    <source>
        <dbReference type="ARBA" id="ARBA00022475"/>
    </source>
</evidence>
<proteinExistence type="inferred from homology"/>
<dbReference type="AlphaFoldDB" id="A0A7L9FHC2"/>
<keyword evidence="5 7" id="KW-1133">Transmembrane helix</keyword>
<keyword evidence="6 7" id="KW-0472">Membrane</keyword>
<feature type="transmembrane region" description="Helical" evidence="7">
    <location>
        <begin position="201"/>
        <end position="223"/>
    </location>
</feature>
<evidence type="ECO:0000256" key="2">
    <source>
        <dbReference type="ARBA" id="ARBA00008929"/>
    </source>
</evidence>